<dbReference type="InterPro" id="IPR003780">
    <property type="entry name" value="COX15/CtaA_fam"/>
</dbReference>
<keyword evidence="7 12" id="KW-0408">Iron</keyword>
<evidence type="ECO:0000256" key="10">
    <source>
        <dbReference type="ARBA" id="ARBA00044501"/>
    </source>
</evidence>
<dbReference type="Proteomes" id="UP000284395">
    <property type="component" value="Unassembled WGS sequence"/>
</dbReference>
<feature type="transmembrane region" description="Helical" evidence="12">
    <location>
        <begin position="276"/>
        <end position="292"/>
    </location>
</feature>
<feature type="transmembrane region" description="Helical" evidence="12">
    <location>
        <begin position="304"/>
        <end position="327"/>
    </location>
</feature>
<dbReference type="GO" id="GO:0016653">
    <property type="term" value="F:oxidoreductase activity, acting on NAD(P)H, heme protein as acceptor"/>
    <property type="evidence" value="ECO:0007669"/>
    <property type="project" value="TreeGrafter"/>
</dbReference>
<evidence type="ECO:0000256" key="7">
    <source>
        <dbReference type="ARBA" id="ARBA00023004"/>
    </source>
</evidence>
<dbReference type="UniPathway" id="UPA00269">
    <property type="reaction ID" value="UER00713"/>
</dbReference>
<keyword evidence="14" id="KW-1185">Reference proteome</keyword>
<comment type="subunit">
    <text evidence="12">Interacts with CtaB.</text>
</comment>
<comment type="catalytic activity">
    <reaction evidence="11">
        <text>Fe(II)-heme o + 2 A + H2O = Fe(II)-heme a + 2 AH2</text>
        <dbReference type="Rhea" id="RHEA:63388"/>
        <dbReference type="ChEBI" id="CHEBI:13193"/>
        <dbReference type="ChEBI" id="CHEBI:15377"/>
        <dbReference type="ChEBI" id="CHEBI:17499"/>
        <dbReference type="ChEBI" id="CHEBI:60530"/>
        <dbReference type="ChEBI" id="CHEBI:61715"/>
        <dbReference type="EC" id="1.17.99.9"/>
    </reaction>
    <physiologicalReaction direction="left-to-right" evidence="11">
        <dbReference type="Rhea" id="RHEA:63389"/>
    </physiologicalReaction>
</comment>
<feature type="transmembrane region" description="Helical" evidence="12">
    <location>
        <begin position="141"/>
        <end position="159"/>
    </location>
</feature>
<evidence type="ECO:0000256" key="4">
    <source>
        <dbReference type="ARBA" id="ARBA00022723"/>
    </source>
</evidence>
<dbReference type="GO" id="GO:0120547">
    <property type="term" value="F:heme A synthase activity"/>
    <property type="evidence" value="ECO:0007669"/>
    <property type="project" value="UniProtKB-EC"/>
</dbReference>
<evidence type="ECO:0000256" key="8">
    <source>
        <dbReference type="ARBA" id="ARBA00023133"/>
    </source>
</evidence>
<dbReference type="PANTHER" id="PTHR23289:SF2">
    <property type="entry name" value="CYTOCHROME C OXIDASE ASSEMBLY PROTEIN COX15 HOMOLOG"/>
    <property type="match status" value="1"/>
</dbReference>
<feature type="binding site" description="axial binding residue" evidence="12">
    <location>
        <position position="274"/>
    </location>
    <ligand>
        <name>heme</name>
        <dbReference type="ChEBI" id="CHEBI:30413"/>
    </ligand>
    <ligandPart>
        <name>Fe</name>
        <dbReference type="ChEBI" id="CHEBI:18248"/>
    </ligandPart>
</feature>
<keyword evidence="3 12" id="KW-0812">Transmembrane</keyword>
<feature type="transmembrane region" description="Helical" evidence="12">
    <location>
        <begin position="111"/>
        <end position="129"/>
    </location>
</feature>
<keyword evidence="4 12" id="KW-0479">Metal-binding</keyword>
<evidence type="ECO:0000313" key="14">
    <source>
        <dbReference type="Proteomes" id="UP000284395"/>
    </source>
</evidence>
<evidence type="ECO:0000256" key="12">
    <source>
        <dbReference type="HAMAP-Rule" id="MF_01665"/>
    </source>
</evidence>
<dbReference type="GO" id="GO:0005886">
    <property type="term" value="C:plasma membrane"/>
    <property type="evidence" value="ECO:0007669"/>
    <property type="project" value="UniProtKB-SubCell"/>
</dbReference>
<name>A0A420EEB8_9SPHN</name>
<keyword evidence="6 12" id="KW-0560">Oxidoreductase</keyword>
<evidence type="ECO:0000256" key="9">
    <source>
        <dbReference type="ARBA" id="ARBA00023136"/>
    </source>
</evidence>
<gene>
    <name evidence="12" type="primary">ctaA</name>
    <name evidence="13" type="ORF">D6851_13445</name>
</gene>
<reference evidence="13 14" key="1">
    <citation type="submission" date="2018-09" db="EMBL/GenBank/DDBJ databases">
        <title>Altererythrobacter spongiae sp. nov., isolated from a marine sponge.</title>
        <authorList>
            <person name="Zhuang L."/>
            <person name="Luo L."/>
        </authorList>
    </citation>
    <scope>NUCLEOTIDE SEQUENCE [LARGE SCALE GENOMIC DNA]</scope>
    <source>
        <strain evidence="13 14">HN-Y73</strain>
    </source>
</reference>
<accession>A0A420EEB8</accession>
<evidence type="ECO:0000313" key="13">
    <source>
        <dbReference type="EMBL" id="RKF19023.1"/>
    </source>
</evidence>
<dbReference type="AlphaFoldDB" id="A0A420EEB8"/>
<evidence type="ECO:0000256" key="1">
    <source>
        <dbReference type="ARBA" id="ARBA00001970"/>
    </source>
</evidence>
<evidence type="ECO:0000256" key="11">
    <source>
        <dbReference type="ARBA" id="ARBA00048044"/>
    </source>
</evidence>
<dbReference type="EMBL" id="RAPF01000007">
    <property type="protein sequence ID" value="RKF19023.1"/>
    <property type="molecule type" value="Genomic_DNA"/>
</dbReference>
<keyword evidence="8 12" id="KW-0350">Heme biosynthesis</keyword>
<feature type="transmembrane region" description="Helical" evidence="12">
    <location>
        <begin position="21"/>
        <end position="44"/>
    </location>
</feature>
<protein>
    <recommendedName>
        <fullName evidence="12">Heme A synthase</fullName>
        <shortName evidence="12">HAS</shortName>
        <ecNumber evidence="12">1.17.99.9</ecNumber>
    </recommendedName>
    <alternativeName>
        <fullName evidence="12">Cytochrome aa3-controlling protein</fullName>
    </alternativeName>
</protein>
<evidence type="ECO:0000256" key="6">
    <source>
        <dbReference type="ARBA" id="ARBA00023002"/>
    </source>
</evidence>
<comment type="pathway">
    <text evidence="10 12">Porphyrin-containing compound metabolism; heme A biosynthesis; heme A from heme O: step 1/1.</text>
</comment>
<dbReference type="Pfam" id="PF02628">
    <property type="entry name" value="COX15-CtaA"/>
    <property type="match status" value="1"/>
</dbReference>
<comment type="subcellular location">
    <subcellularLocation>
        <location evidence="12">Cell membrane</location>
        <topology evidence="12">Multi-pass membrane protein</topology>
    </subcellularLocation>
    <subcellularLocation>
        <location evidence="2">Membrane</location>
        <topology evidence="2">Multi-pass membrane protein</topology>
    </subcellularLocation>
</comment>
<sequence length="362" mass="39758">MIPVSSHKAGSIGSHIGPLRPLALAYWLLAVAALVVVMVAVGGITRLTESGLSITEWKPVTGALPPLTHAQWQAEFEAYRQIPEYVQINGPAGMTLADYKFIYFWEWFHRLLGRLIGLAFAVPLVWFWMRQAIPPGYKRRLLALLALGGLQGVFGWLMVESGLTIRTDVSHFWLSIHLLTALFTLAGLVWTALDLRDLEASPMARPARLTCLPALAALALFIQLLLGAWVAGLNAGLASDTWPLMQGRFFPEVNWSHGVFWAVTHDPFLIHFMHRWWAWVAVAALIMLGRLARSEGDRPASIAVHSAFGIQILLGITTVLTGVALWVAALHQLVGALLVCATTWAAHSAGRRISTGPRLRPV</sequence>
<organism evidence="13 14">
    <name type="scientific">Altericroceibacterium spongiae</name>
    <dbReference type="NCBI Taxonomy" id="2320269"/>
    <lineage>
        <taxon>Bacteria</taxon>
        <taxon>Pseudomonadati</taxon>
        <taxon>Pseudomonadota</taxon>
        <taxon>Alphaproteobacteria</taxon>
        <taxon>Sphingomonadales</taxon>
        <taxon>Erythrobacteraceae</taxon>
        <taxon>Altericroceibacterium</taxon>
    </lineage>
</organism>
<keyword evidence="9 12" id="KW-0472">Membrane</keyword>
<comment type="function">
    <text evidence="12">Catalyzes the conversion of heme O to heme A by two successive hydroxylations of the methyl group at C8. The first hydroxylation forms heme I, the second hydroxylation results in an unstable dihydroxymethyl group, which spontaneously dehydrates, resulting in the formyl group of heme A.</text>
</comment>
<dbReference type="GO" id="GO:0046872">
    <property type="term" value="F:metal ion binding"/>
    <property type="evidence" value="ECO:0007669"/>
    <property type="project" value="UniProtKB-KW"/>
</dbReference>
<dbReference type="HAMAP" id="MF_01665">
    <property type="entry name" value="HemeA_synth_type2"/>
    <property type="match status" value="1"/>
</dbReference>
<feature type="binding site" description="axial binding residue" evidence="12">
    <location>
        <position position="331"/>
    </location>
    <ligand>
        <name>heme</name>
        <dbReference type="ChEBI" id="CHEBI:30413"/>
    </ligand>
    <ligandPart>
        <name>Fe</name>
        <dbReference type="ChEBI" id="CHEBI:18248"/>
    </ligandPart>
</feature>
<dbReference type="InterPro" id="IPR023754">
    <property type="entry name" value="HemeA_Synthase_type2"/>
</dbReference>
<evidence type="ECO:0000256" key="3">
    <source>
        <dbReference type="ARBA" id="ARBA00022692"/>
    </source>
</evidence>
<dbReference type="OrthoDB" id="9793156at2"/>
<evidence type="ECO:0000256" key="5">
    <source>
        <dbReference type="ARBA" id="ARBA00022989"/>
    </source>
</evidence>
<dbReference type="PANTHER" id="PTHR23289">
    <property type="entry name" value="CYTOCHROME C OXIDASE ASSEMBLY PROTEIN COX15"/>
    <property type="match status" value="1"/>
</dbReference>
<dbReference type="RefSeq" id="WP_120325419.1">
    <property type="nucleotide sequence ID" value="NZ_RAPF01000007.1"/>
</dbReference>
<comment type="similarity">
    <text evidence="12">Belongs to the COX15/CtaA family. Type 2 subfamily.</text>
</comment>
<feature type="transmembrane region" description="Helical" evidence="12">
    <location>
        <begin position="171"/>
        <end position="193"/>
    </location>
</feature>
<keyword evidence="12" id="KW-1003">Cell membrane</keyword>
<comment type="caution">
    <text evidence="13">The sequence shown here is derived from an EMBL/GenBank/DDBJ whole genome shotgun (WGS) entry which is preliminary data.</text>
</comment>
<dbReference type="GO" id="GO:0006784">
    <property type="term" value="P:heme A biosynthetic process"/>
    <property type="evidence" value="ECO:0007669"/>
    <property type="project" value="UniProtKB-UniRule"/>
</dbReference>
<comment type="cofactor">
    <cofactor evidence="1 12">
        <name>heme b</name>
        <dbReference type="ChEBI" id="CHEBI:60344"/>
    </cofactor>
</comment>
<feature type="transmembrane region" description="Helical" evidence="12">
    <location>
        <begin position="214"/>
        <end position="237"/>
    </location>
</feature>
<evidence type="ECO:0000256" key="2">
    <source>
        <dbReference type="ARBA" id="ARBA00004141"/>
    </source>
</evidence>
<feature type="transmembrane region" description="Helical" evidence="12">
    <location>
        <begin position="333"/>
        <end position="350"/>
    </location>
</feature>
<proteinExistence type="inferred from homology"/>
<keyword evidence="5 12" id="KW-1133">Transmembrane helix</keyword>
<dbReference type="EC" id="1.17.99.9" evidence="12"/>